<evidence type="ECO:0000313" key="9">
    <source>
        <dbReference type="EMBL" id="HGT39206.1"/>
    </source>
</evidence>
<protein>
    <submittedName>
        <fullName evidence="9">Type II secretion system F family protein</fullName>
    </submittedName>
</protein>
<evidence type="ECO:0000256" key="3">
    <source>
        <dbReference type="ARBA" id="ARBA00022692"/>
    </source>
</evidence>
<dbReference type="EMBL" id="DSVQ01000012">
    <property type="protein sequence ID" value="HGT39206.1"/>
    <property type="molecule type" value="Genomic_DNA"/>
</dbReference>
<evidence type="ECO:0000256" key="7">
    <source>
        <dbReference type="SAM" id="Phobius"/>
    </source>
</evidence>
<keyword evidence="2" id="KW-1003">Cell membrane</keyword>
<keyword evidence="3 7" id="KW-0812">Transmembrane</keyword>
<evidence type="ECO:0000256" key="2">
    <source>
        <dbReference type="ARBA" id="ARBA00022475"/>
    </source>
</evidence>
<dbReference type="InterPro" id="IPR018076">
    <property type="entry name" value="T2SS_GspF_dom"/>
</dbReference>
<comment type="caution">
    <text evidence="9">The sequence shown here is derived from an EMBL/GenBank/DDBJ whole genome shotgun (WGS) entry which is preliminary data.</text>
</comment>
<dbReference type="PANTHER" id="PTHR35007">
    <property type="entry name" value="INTEGRAL MEMBRANE PROTEIN-RELATED"/>
    <property type="match status" value="1"/>
</dbReference>
<reference evidence="9" key="1">
    <citation type="journal article" date="2020" name="mSystems">
        <title>Genome- and Community-Level Interaction Insights into Carbon Utilization and Element Cycling Functions of Hydrothermarchaeota in Hydrothermal Sediment.</title>
        <authorList>
            <person name="Zhou Z."/>
            <person name="Liu Y."/>
            <person name="Xu W."/>
            <person name="Pan J."/>
            <person name="Luo Z.H."/>
            <person name="Li M."/>
        </authorList>
    </citation>
    <scope>NUCLEOTIDE SEQUENCE [LARGE SCALE GENOMIC DNA]</scope>
    <source>
        <strain evidence="9">SpSt-508</strain>
    </source>
</reference>
<feature type="transmembrane region" description="Helical" evidence="7">
    <location>
        <begin position="366"/>
        <end position="388"/>
    </location>
</feature>
<evidence type="ECO:0000256" key="5">
    <source>
        <dbReference type="ARBA" id="ARBA00023136"/>
    </source>
</evidence>
<evidence type="ECO:0000256" key="6">
    <source>
        <dbReference type="SAM" id="MobiDB-lite"/>
    </source>
</evidence>
<keyword evidence="4 7" id="KW-1133">Transmembrane helix</keyword>
<feature type="region of interest" description="Disordered" evidence="6">
    <location>
        <begin position="58"/>
        <end position="83"/>
    </location>
</feature>
<comment type="subcellular location">
    <subcellularLocation>
        <location evidence="1">Cell membrane</location>
        <topology evidence="1">Multi-pass membrane protein</topology>
    </subcellularLocation>
</comment>
<feature type="domain" description="Type II secretion system protein GspF" evidence="8">
    <location>
        <begin position="256"/>
        <end position="383"/>
    </location>
</feature>
<feature type="transmembrane region" description="Helical" evidence="7">
    <location>
        <begin position="216"/>
        <end position="237"/>
    </location>
</feature>
<accession>A0A7C4QQX8</accession>
<proteinExistence type="predicted"/>
<name>A0A7C4QQX8_9PLAN</name>
<dbReference type="AlphaFoldDB" id="A0A7C4QQX8"/>
<dbReference type="PANTHER" id="PTHR35007:SF2">
    <property type="entry name" value="PILUS ASSEMBLE PROTEIN"/>
    <property type="match status" value="1"/>
</dbReference>
<organism evidence="9">
    <name type="scientific">Schlesneria paludicola</name>
    <dbReference type="NCBI Taxonomy" id="360056"/>
    <lineage>
        <taxon>Bacteria</taxon>
        <taxon>Pseudomonadati</taxon>
        <taxon>Planctomycetota</taxon>
        <taxon>Planctomycetia</taxon>
        <taxon>Planctomycetales</taxon>
        <taxon>Planctomycetaceae</taxon>
        <taxon>Schlesneria</taxon>
    </lineage>
</organism>
<dbReference type="GO" id="GO:0005886">
    <property type="term" value="C:plasma membrane"/>
    <property type="evidence" value="ECO:0007669"/>
    <property type="project" value="UniProtKB-SubCell"/>
</dbReference>
<feature type="transmembrane region" description="Helical" evidence="7">
    <location>
        <begin position="190"/>
        <end position="210"/>
    </location>
</feature>
<gene>
    <name evidence="9" type="ORF">ENS64_08085</name>
</gene>
<evidence type="ECO:0000259" key="8">
    <source>
        <dbReference type="Pfam" id="PF00482"/>
    </source>
</evidence>
<dbReference type="Pfam" id="PF00482">
    <property type="entry name" value="T2SSF"/>
    <property type="match status" value="1"/>
</dbReference>
<feature type="transmembrane region" description="Helical" evidence="7">
    <location>
        <begin position="6"/>
        <end position="26"/>
    </location>
</feature>
<evidence type="ECO:0000256" key="1">
    <source>
        <dbReference type="ARBA" id="ARBA00004651"/>
    </source>
</evidence>
<keyword evidence="5 7" id="KW-0472">Membrane</keyword>
<evidence type="ECO:0000256" key="4">
    <source>
        <dbReference type="ARBA" id="ARBA00022989"/>
    </source>
</evidence>
<sequence>MFPPWILATFYVVSAATIVWLLRRLWRKRRAERREAPAAPPASPTVETLTAAAQAPVDRVGSAADDSASAPLPAGTRPGDPRILRPAAESVRASALAGEATELAGGAGELAGRSWPRPHLFGDRQQPRDFPERVLADQTPVARTDDYVFGPLTAAMAELFPDSAARREETRKELLAAGFYQPHALQNLSAVRYAAMMGGMVLGLVWLVLAPPRWEWLALSSVVVFPLLGWALPRLYVRGRAAERRNEIERGMPDLLDMLNMCVSQGLTVPDALRRIVRDLREAYPALAQELRIVIEQAGIGDLRVALENFSQRIDIPEVHSFTSLLTQTERMGTSISDALMAYSDTMRESLRQRADEKGNRATFQLLFPTVLCLMPAVYLFLMGPAIIDLSEFFRSGGRDALDQGSRVIQRLNADRRAQLPADVPAP</sequence>